<sequence length="667" mass="71845">MKLAVLLLSCTGSARVTDFSRERVHSIVGNVAGYFLDQSGGRVSMEFRVFDWFQLPHTSQQWNDLGFGAGPAVSPLVAQGLNVDLAPYDHFALVIDKFDASSAAVSPQYPNYVHVGAQSLDPALLEHELGHFFGAGHANLDSPAGPIEYGDRFCIMGREGAKYSFVHTPLNRLRPDGRIDTTQSDTGPGMAAPSLIACGWLDLAVHAVDISAPLNAGVRRAQVKLAALPVTAGNRLCAFADGIVAGQRLLLEYRSCTGWDRGLPHQGPGWVIAHLTGLENRSGMSLQIGALAASPGASMVSSKGAVQLTIDTATASEVTLTAEVMAPVAIDRAAPAVASWGTDRMDIFGRGLDKAAFHKAWAQAWYPSQAAWEDLGGGFTGPLAVASWGTDRLDIFGVGLDKAMWHKAWAQRWHPSQAGWESIGGGFISPPTVASWGADRLDIFALGLDQAVWHKAWAQRWHPSQSDWEPLGGKFISQPSVASWGPERLDIFGVGLDKAMYHKAWANGWHPSPGWEFLGGGFTSPPAVCSWGPDRLDIFALGLDGSMWHKAWAQRWFPSQEGWEPLGGKFLSPPAVVAWGPGRIDIFAVGLDGAMYHKAWSDGWYPSPSGWENLGGIFASAPTVVSWESDRLDIFGVGKDFAIWHKAWANAWHPSATGWEPLGGGFL</sequence>
<dbReference type="RefSeq" id="WP_150782949.1">
    <property type="nucleotide sequence ID" value="NZ_CABVII010000001.1"/>
</dbReference>
<feature type="domain" description="PLL-like beta propeller" evidence="1">
    <location>
        <begin position="335"/>
        <end position="665"/>
    </location>
</feature>
<dbReference type="Pfam" id="PF26607">
    <property type="entry name" value="DUF8189"/>
    <property type="match status" value="1"/>
</dbReference>
<dbReference type="SUPFAM" id="SSF55486">
    <property type="entry name" value="Metalloproteases ('zincins'), catalytic domain"/>
    <property type="match status" value="1"/>
</dbReference>
<dbReference type="SUPFAM" id="SSF89372">
    <property type="entry name" value="Fucose-specific lectin"/>
    <property type="match status" value="2"/>
</dbReference>
<dbReference type="Gene3D" id="2.120.10.70">
    <property type="entry name" value="Fucose-specific lectin"/>
    <property type="match status" value="2"/>
</dbReference>
<dbReference type="OrthoDB" id="5904383at2"/>
<gene>
    <name evidence="2" type="ORF">PS862_00097</name>
</gene>
<reference evidence="2 3" key="1">
    <citation type="submission" date="2019-09" db="EMBL/GenBank/DDBJ databases">
        <authorList>
            <person name="Chandra G."/>
            <person name="Truman W A."/>
        </authorList>
    </citation>
    <scope>NUCLEOTIDE SEQUENCE [LARGE SCALE GENOMIC DNA]</scope>
    <source>
        <strain evidence="2">PS862</strain>
    </source>
</reference>
<protein>
    <recommendedName>
        <fullName evidence="1">PLL-like beta propeller domain-containing protein</fullName>
    </recommendedName>
</protein>
<evidence type="ECO:0000259" key="1">
    <source>
        <dbReference type="Pfam" id="PF26607"/>
    </source>
</evidence>
<organism evidence="2 3">
    <name type="scientific">Pseudomonas fluorescens</name>
    <dbReference type="NCBI Taxonomy" id="294"/>
    <lineage>
        <taxon>Bacteria</taxon>
        <taxon>Pseudomonadati</taxon>
        <taxon>Pseudomonadota</taxon>
        <taxon>Gammaproteobacteria</taxon>
        <taxon>Pseudomonadales</taxon>
        <taxon>Pseudomonadaceae</taxon>
        <taxon>Pseudomonas</taxon>
    </lineage>
</organism>
<evidence type="ECO:0000313" key="3">
    <source>
        <dbReference type="Proteomes" id="UP000385207"/>
    </source>
</evidence>
<accession>A0A5E7G5L4</accession>
<dbReference type="EMBL" id="CABVII010000001">
    <property type="protein sequence ID" value="VVO46885.1"/>
    <property type="molecule type" value="Genomic_DNA"/>
</dbReference>
<evidence type="ECO:0000313" key="2">
    <source>
        <dbReference type="EMBL" id="VVO46885.1"/>
    </source>
</evidence>
<dbReference type="Proteomes" id="UP000385207">
    <property type="component" value="Unassembled WGS sequence"/>
</dbReference>
<dbReference type="InterPro" id="IPR058502">
    <property type="entry name" value="PLL-like_beta-prop"/>
</dbReference>
<name>A0A5E7G5L4_PSEFL</name>
<dbReference type="CDD" id="cd22954">
    <property type="entry name" value="PLL_lectin"/>
    <property type="match status" value="1"/>
</dbReference>
<dbReference type="AlphaFoldDB" id="A0A5E7G5L4"/>
<proteinExistence type="predicted"/>